<name>A0ABS2NFG8_9BACI</name>
<evidence type="ECO:0000256" key="4">
    <source>
        <dbReference type="ARBA" id="ARBA00022741"/>
    </source>
</evidence>
<dbReference type="Gene3D" id="3.90.1200.10">
    <property type="match status" value="1"/>
</dbReference>
<comment type="catalytic activity">
    <reaction evidence="7">
        <text>5-(methylsulfanyl)-D-ribose + ATP = 5-(methylsulfanyl)-alpha-D-ribose 1-phosphate + ADP + H(+)</text>
        <dbReference type="Rhea" id="RHEA:22312"/>
        <dbReference type="ChEBI" id="CHEBI:15378"/>
        <dbReference type="ChEBI" id="CHEBI:30616"/>
        <dbReference type="ChEBI" id="CHEBI:58533"/>
        <dbReference type="ChEBI" id="CHEBI:78440"/>
        <dbReference type="ChEBI" id="CHEBI:456216"/>
        <dbReference type="EC" id="2.7.1.100"/>
    </reaction>
</comment>
<sequence length="399" mass="45838">MAITQSNIYESLTEQTAIALAIKLRIFEEGKVLYCKEIGDGNLNLVFHIYDQDEEKSIIIKQALPYAKVVGKSMPLTLQRATIESNALKLQASIVPDLVPKVYYTDESLAITIMEDLSHLTIVRSGLIDNFDFPILSKHIGEFIAKTLYHTSDYALHPFKKKELVRQFSNPELCKITEDLVFTDPFFNSESNDFEEELLPDAVEIWQDFKLKLEVAKLKKSFLTEAEALLHGDLHTGSIFADIETTKVIDPEFSFYGPIGFDIGQFFANLLFQYITSKEESKKEKILSYIENTWHVFSATFSELWKESLDSYTKVEGYLEYILDKSFKDSLGFTGCELIRRTIGLSHVKDLDGIEHYDERIQAKRRTLDIGSFLIKERKQFSSIDEVIFSLKTFSKERS</sequence>
<comment type="pathway">
    <text evidence="7">Amino-acid biosynthesis; L-methionine biosynthesis via salvage pathway; S-methyl-5-thio-alpha-D-ribose 1-phosphate from S-methyl-5'-thioadenosine (hydrolase route): step 2/2.</text>
</comment>
<comment type="subunit">
    <text evidence="2 7">Homodimer.</text>
</comment>
<keyword evidence="6 7" id="KW-0067">ATP-binding</keyword>
<evidence type="ECO:0000256" key="5">
    <source>
        <dbReference type="ARBA" id="ARBA00022777"/>
    </source>
</evidence>
<dbReference type="Gene3D" id="3.30.200.20">
    <property type="entry name" value="Phosphorylase Kinase, domain 1"/>
    <property type="match status" value="1"/>
</dbReference>
<comment type="function">
    <text evidence="7">Catalyzes the phosphorylation of methylthioribose into methylthioribose-1-phosphate.</text>
</comment>
<keyword evidence="7" id="KW-0028">Amino-acid biosynthesis</keyword>
<dbReference type="GO" id="GO:0046522">
    <property type="term" value="F:S-methyl-5-thioribose kinase activity"/>
    <property type="evidence" value="ECO:0007669"/>
    <property type="project" value="UniProtKB-EC"/>
</dbReference>
<evidence type="ECO:0000256" key="6">
    <source>
        <dbReference type="ARBA" id="ARBA00022840"/>
    </source>
</evidence>
<dbReference type="Proteomes" id="UP001646157">
    <property type="component" value="Unassembled WGS sequence"/>
</dbReference>
<dbReference type="RefSeq" id="WP_205173811.1">
    <property type="nucleotide sequence ID" value="NZ_JAFBDZ010000003.1"/>
</dbReference>
<proteinExistence type="inferred from homology"/>
<feature type="binding site" evidence="7">
    <location>
        <position position="340"/>
    </location>
    <ligand>
        <name>substrate</name>
    </ligand>
</feature>
<feature type="binding site" evidence="7">
    <location>
        <begin position="250"/>
        <end position="252"/>
    </location>
    <ligand>
        <name>ATP</name>
        <dbReference type="ChEBI" id="CHEBI:30616"/>
    </ligand>
</feature>
<evidence type="ECO:0000313" key="9">
    <source>
        <dbReference type="EMBL" id="MBM7586606.1"/>
    </source>
</evidence>
<dbReference type="SUPFAM" id="SSF56112">
    <property type="entry name" value="Protein kinase-like (PK-like)"/>
    <property type="match status" value="1"/>
</dbReference>
<dbReference type="InterPro" id="IPR009212">
    <property type="entry name" value="Methylthioribose_kinase"/>
</dbReference>
<dbReference type="PANTHER" id="PTHR34273:SF2">
    <property type="entry name" value="METHYLTHIORIBOSE KINASE"/>
    <property type="match status" value="1"/>
</dbReference>
<dbReference type="EC" id="2.7.1.100" evidence="7"/>
<keyword evidence="4 7" id="KW-0547">Nucleotide-binding</keyword>
<feature type="domain" description="Aminoglycoside phosphotransferase" evidence="8">
    <location>
        <begin position="96"/>
        <end position="267"/>
    </location>
</feature>
<organism evidence="9 10">
    <name type="scientific">Rossellomorea pakistanensis</name>
    <dbReference type="NCBI Taxonomy" id="992288"/>
    <lineage>
        <taxon>Bacteria</taxon>
        <taxon>Bacillati</taxon>
        <taxon>Bacillota</taxon>
        <taxon>Bacilli</taxon>
        <taxon>Bacillales</taxon>
        <taxon>Bacillaceae</taxon>
        <taxon>Rossellomorea</taxon>
    </lineage>
</organism>
<reference evidence="9 10" key="1">
    <citation type="submission" date="2021-01" db="EMBL/GenBank/DDBJ databases">
        <title>Genomic Encyclopedia of Type Strains, Phase IV (KMG-IV): sequencing the most valuable type-strain genomes for metagenomic binning, comparative biology and taxonomic classification.</title>
        <authorList>
            <person name="Goeker M."/>
        </authorList>
    </citation>
    <scope>NUCLEOTIDE SEQUENCE [LARGE SCALE GENOMIC DNA]</scope>
    <source>
        <strain evidence="9 10">DSM 24834</strain>
    </source>
</reference>
<keyword evidence="10" id="KW-1185">Reference proteome</keyword>
<gene>
    <name evidence="7" type="primary">mtnK</name>
    <name evidence="9" type="ORF">JOC86_003158</name>
</gene>
<dbReference type="InterPro" id="IPR002575">
    <property type="entry name" value="Aminoglycoside_PTrfase"/>
</dbReference>
<dbReference type="InterPro" id="IPR011009">
    <property type="entry name" value="Kinase-like_dom_sf"/>
</dbReference>
<dbReference type="NCBIfam" id="TIGR01767">
    <property type="entry name" value="MTRK"/>
    <property type="match status" value="1"/>
</dbReference>
<dbReference type="HAMAP" id="MF_01683">
    <property type="entry name" value="Salvage_MtnK"/>
    <property type="match status" value="1"/>
</dbReference>
<evidence type="ECO:0000256" key="3">
    <source>
        <dbReference type="ARBA" id="ARBA00022679"/>
    </source>
</evidence>
<evidence type="ECO:0000256" key="1">
    <source>
        <dbReference type="ARBA" id="ARBA00010165"/>
    </source>
</evidence>
<dbReference type="PIRSF" id="PIRSF031134">
    <property type="entry name" value="MTRK"/>
    <property type="match status" value="1"/>
</dbReference>
<feature type="binding site" evidence="7">
    <location>
        <begin position="115"/>
        <end position="117"/>
    </location>
    <ligand>
        <name>ATP</name>
        <dbReference type="ChEBI" id="CHEBI:30616"/>
    </ligand>
</feature>
<feature type="binding site" evidence="7">
    <location>
        <position position="233"/>
    </location>
    <ligand>
        <name>substrate</name>
    </ligand>
</feature>
<evidence type="ECO:0000256" key="2">
    <source>
        <dbReference type="ARBA" id="ARBA00011738"/>
    </source>
</evidence>
<feature type="binding site" evidence="7">
    <location>
        <position position="44"/>
    </location>
    <ligand>
        <name>ATP</name>
        <dbReference type="ChEBI" id="CHEBI:30616"/>
    </ligand>
</feature>
<dbReference type="PANTHER" id="PTHR34273">
    <property type="entry name" value="METHYLTHIORIBOSE KINASE"/>
    <property type="match status" value="1"/>
</dbReference>
<keyword evidence="7" id="KW-0486">Methionine biosynthesis</keyword>
<evidence type="ECO:0000313" key="10">
    <source>
        <dbReference type="Proteomes" id="UP001646157"/>
    </source>
</evidence>
<comment type="caution">
    <text evidence="9">The sequence shown here is derived from an EMBL/GenBank/DDBJ whole genome shotgun (WGS) entry which is preliminary data.</text>
</comment>
<protein>
    <recommendedName>
        <fullName evidence="7">Methylthioribose kinase</fullName>
        <shortName evidence="7">MTR kinase</shortName>
        <ecNumber evidence="7">2.7.1.100</ecNumber>
    </recommendedName>
</protein>
<keyword evidence="5 7" id="KW-0418">Kinase</keyword>
<keyword evidence="3 7" id="KW-0808">Transferase</keyword>
<feature type="binding site" evidence="7">
    <location>
        <position position="61"/>
    </location>
    <ligand>
        <name>ATP</name>
        <dbReference type="ChEBI" id="CHEBI:30616"/>
    </ligand>
</feature>
<accession>A0ABS2NFG8</accession>
<dbReference type="Pfam" id="PF01636">
    <property type="entry name" value="APH"/>
    <property type="match status" value="1"/>
</dbReference>
<evidence type="ECO:0000259" key="8">
    <source>
        <dbReference type="Pfam" id="PF01636"/>
    </source>
</evidence>
<dbReference type="EMBL" id="JAFBDZ010000003">
    <property type="protein sequence ID" value="MBM7586606.1"/>
    <property type="molecule type" value="Genomic_DNA"/>
</dbReference>
<comment type="similarity">
    <text evidence="1 7">Belongs to the methylthioribose kinase family.</text>
</comment>
<evidence type="ECO:0000256" key="7">
    <source>
        <dbReference type="HAMAP-Rule" id="MF_01683"/>
    </source>
</evidence>